<feature type="transmembrane region" description="Helical" evidence="2">
    <location>
        <begin position="25"/>
        <end position="43"/>
    </location>
</feature>
<name>A0A1H6G4K6_9EURY</name>
<sequence>MSTLARALESSPLRTKKPRGRSGKLLVGTALVVLTLGMFTGTLDRRLEALETSISVLEACLVLVGAAVAVAFARYLLGTLKRAAGYGLLGTFGFGIGLPALVALPAVGGVFRRVGSTVYGAMPWVETSRWQRLLSVVGGPRGLASGCYGTTLLAAGAWTDSLGDSHVVFGYELTLLSVFAIMTVPGIAVYYVRR</sequence>
<dbReference type="OrthoDB" id="376949at2157"/>
<dbReference type="AlphaFoldDB" id="A0A1H6G4K6"/>
<evidence type="ECO:0000256" key="1">
    <source>
        <dbReference type="SAM" id="MobiDB-lite"/>
    </source>
</evidence>
<organism evidence="3 4">
    <name type="scientific">Natronorubrum sediminis</name>
    <dbReference type="NCBI Taxonomy" id="640943"/>
    <lineage>
        <taxon>Archaea</taxon>
        <taxon>Methanobacteriati</taxon>
        <taxon>Methanobacteriota</taxon>
        <taxon>Stenosarchaea group</taxon>
        <taxon>Halobacteria</taxon>
        <taxon>Halobacteriales</taxon>
        <taxon>Natrialbaceae</taxon>
        <taxon>Natronorubrum</taxon>
    </lineage>
</organism>
<evidence type="ECO:0000256" key="2">
    <source>
        <dbReference type="SAM" id="Phobius"/>
    </source>
</evidence>
<reference evidence="4" key="1">
    <citation type="submission" date="2016-10" db="EMBL/GenBank/DDBJ databases">
        <authorList>
            <person name="Varghese N."/>
            <person name="Submissions S."/>
        </authorList>
    </citation>
    <scope>NUCLEOTIDE SEQUENCE [LARGE SCALE GENOMIC DNA]</scope>
    <source>
        <strain evidence="4">CGMCC 1.8981</strain>
    </source>
</reference>
<feature type="transmembrane region" description="Helical" evidence="2">
    <location>
        <begin position="168"/>
        <end position="192"/>
    </location>
</feature>
<feature type="transmembrane region" description="Helical" evidence="2">
    <location>
        <begin position="84"/>
        <end position="107"/>
    </location>
</feature>
<dbReference type="Proteomes" id="UP000199112">
    <property type="component" value="Unassembled WGS sequence"/>
</dbReference>
<evidence type="ECO:0000313" key="3">
    <source>
        <dbReference type="EMBL" id="SEH17550.1"/>
    </source>
</evidence>
<keyword evidence="4" id="KW-1185">Reference proteome</keyword>
<feature type="region of interest" description="Disordered" evidence="1">
    <location>
        <begin position="1"/>
        <end position="21"/>
    </location>
</feature>
<keyword evidence="2" id="KW-1133">Transmembrane helix</keyword>
<gene>
    <name evidence="3" type="ORF">SAMN04487967_3247</name>
</gene>
<protein>
    <submittedName>
        <fullName evidence="3">Uncharacterized protein</fullName>
    </submittedName>
</protein>
<feature type="transmembrane region" description="Helical" evidence="2">
    <location>
        <begin position="55"/>
        <end position="77"/>
    </location>
</feature>
<dbReference type="EMBL" id="FNWL01000004">
    <property type="protein sequence ID" value="SEH17550.1"/>
    <property type="molecule type" value="Genomic_DNA"/>
</dbReference>
<accession>A0A1H6G4K6</accession>
<dbReference type="RefSeq" id="WP_090508005.1">
    <property type="nucleotide sequence ID" value="NZ_FNWL01000004.1"/>
</dbReference>
<keyword evidence="2" id="KW-0472">Membrane</keyword>
<evidence type="ECO:0000313" key="4">
    <source>
        <dbReference type="Proteomes" id="UP000199112"/>
    </source>
</evidence>
<proteinExistence type="predicted"/>
<keyword evidence="2" id="KW-0812">Transmembrane</keyword>